<keyword evidence="1" id="KW-1133">Transmembrane helix</keyword>
<accession>A0AAW3RAT6</accession>
<evidence type="ECO:0000313" key="3">
    <source>
        <dbReference type="Proteomes" id="UP000076872"/>
    </source>
</evidence>
<keyword evidence="1" id="KW-0812">Transmembrane</keyword>
<comment type="caution">
    <text evidence="2">The sequence shown here is derived from an EMBL/GenBank/DDBJ whole genome shotgun (WGS) entry which is preliminary data.</text>
</comment>
<protein>
    <submittedName>
        <fullName evidence="2">Hydrolase of the alpha/beta superfamily</fullName>
    </submittedName>
</protein>
<proteinExistence type="predicted"/>
<feature type="transmembrane region" description="Helical" evidence="1">
    <location>
        <begin position="73"/>
        <end position="92"/>
    </location>
</feature>
<name>A0AAW3RAT6_LACPN</name>
<feature type="transmembrane region" description="Helical" evidence="1">
    <location>
        <begin position="6"/>
        <end position="27"/>
    </location>
</feature>
<evidence type="ECO:0000313" key="2">
    <source>
        <dbReference type="EMBL" id="KZU99428.1"/>
    </source>
</evidence>
<organism evidence="2 3">
    <name type="scientific">Lactiplantibacillus plantarum</name>
    <name type="common">Lactobacillus plantarum</name>
    <dbReference type="NCBI Taxonomy" id="1590"/>
    <lineage>
        <taxon>Bacteria</taxon>
        <taxon>Bacillati</taxon>
        <taxon>Bacillota</taxon>
        <taxon>Bacilli</taxon>
        <taxon>Lactobacillales</taxon>
        <taxon>Lactobacillaceae</taxon>
        <taxon>Lactiplantibacillus</taxon>
    </lineage>
</organism>
<dbReference type="Proteomes" id="UP000076872">
    <property type="component" value="Unassembled WGS sequence"/>
</dbReference>
<dbReference type="GO" id="GO:0016787">
    <property type="term" value="F:hydrolase activity"/>
    <property type="evidence" value="ECO:0007669"/>
    <property type="project" value="UniProtKB-KW"/>
</dbReference>
<evidence type="ECO:0000256" key="1">
    <source>
        <dbReference type="SAM" id="Phobius"/>
    </source>
</evidence>
<dbReference type="EMBL" id="LUXO01000044">
    <property type="protein sequence ID" value="KZU99428.1"/>
    <property type="molecule type" value="Genomic_DNA"/>
</dbReference>
<reference evidence="2 3" key="1">
    <citation type="submission" date="2016-03" db="EMBL/GenBank/DDBJ databases">
        <title>Comparative genomics of 54 Lactobacillus plantarum strains reveals genomic uncoupling from niche constraints.</title>
        <authorList>
            <person name="Martino M.E."/>
        </authorList>
    </citation>
    <scope>NUCLEOTIDE SEQUENCE [LARGE SCALE GENOMIC DNA]</scope>
    <source>
        <strain evidence="2 3">NAB2</strain>
    </source>
</reference>
<gene>
    <name evidence="2" type="ORF">NAB2_3438</name>
</gene>
<keyword evidence="1" id="KW-0472">Membrane</keyword>
<keyword evidence="2" id="KW-0378">Hydrolase</keyword>
<dbReference type="AlphaFoldDB" id="A0AAW3RAT6"/>
<sequence length="101" mass="11434">MKKWWITLGVLVVLVAGAVIGAGSYFYHVAIARGDKSFVTQSTKLSKKVRFITKSIGIYMRVSKLGLLSHRIIYGWLLGIFQLKILRGLLFWHTDLLGIRV</sequence>